<dbReference type="EMBL" id="JACGXP010000003">
    <property type="protein sequence ID" value="MBA8991072.1"/>
    <property type="molecule type" value="Genomic_DNA"/>
</dbReference>
<dbReference type="Pfam" id="PF12389">
    <property type="entry name" value="Peptidase_M73"/>
    <property type="match status" value="1"/>
</dbReference>
<comment type="caution">
    <text evidence="2">The sequence shown here is derived from an EMBL/GenBank/DDBJ whole genome shotgun (WGS) entry which is preliminary data.</text>
</comment>
<name>A0AAW3T802_9MICO</name>
<protein>
    <recommendedName>
        <fullName evidence="4">Camelysin-like metallo-endopeptidase</fullName>
    </recommendedName>
</protein>
<feature type="transmembrane region" description="Helical" evidence="1">
    <location>
        <begin position="20"/>
        <end position="45"/>
    </location>
</feature>
<accession>A0AAW3T802</accession>
<reference evidence="2 3" key="1">
    <citation type="submission" date="2020-07" db="EMBL/GenBank/DDBJ databases">
        <title>Above-ground endophytic microbial communities from plants in different locations in the United States.</title>
        <authorList>
            <person name="Frank C."/>
        </authorList>
    </citation>
    <scope>NUCLEOTIDE SEQUENCE [LARGE SCALE GENOMIC DNA]</scope>
    <source>
        <strain evidence="2 3">WPL5_2</strain>
    </source>
</reference>
<evidence type="ECO:0000256" key="1">
    <source>
        <dbReference type="SAM" id="Phobius"/>
    </source>
</evidence>
<proteinExistence type="predicted"/>
<gene>
    <name evidence="2" type="ORF">FHW23_002337</name>
</gene>
<sequence>MTSTPRTTGRHRARRRHRWIWPTVIALVVAVVTAMLGTGGTYALWNGTASTSASTVRSATATITTGTLSAMNTAVLGPGSGTTGTFAVRNTGSIPLTMRVATTSTTVADATNSTPAAVLGELTLRLAVVGSTGDCRTGLSGASGRLASFDTGSGSFTLAAGATAVGCVEMDLDADAPQAVSGAVADFTLTVTGTQVTA</sequence>
<keyword evidence="1" id="KW-0812">Transmembrane</keyword>
<keyword evidence="1" id="KW-1133">Transmembrane helix</keyword>
<evidence type="ECO:0000313" key="2">
    <source>
        <dbReference type="EMBL" id="MBA8991072.1"/>
    </source>
</evidence>
<dbReference type="AlphaFoldDB" id="A0AAW3T802"/>
<keyword evidence="1" id="KW-0472">Membrane</keyword>
<evidence type="ECO:0000313" key="3">
    <source>
        <dbReference type="Proteomes" id="UP000590225"/>
    </source>
</evidence>
<dbReference type="InterPro" id="IPR022121">
    <property type="entry name" value="Peptidase_M73_camelysin"/>
</dbReference>
<evidence type="ECO:0008006" key="4">
    <source>
        <dbReference type="Google" id="ProtNLM"/>
    </source>
</evidence>
<dbReference type="Proteomes" id="UP000590225">
    <property type="component" value="Unassembled WGS sequence"/>
</dbReference>
<dbReference type="RefSeq" id="WP_182516293.1">
    <property type="nucleotide sequence ID" value="NZ_JACGXP010000003.1"/>
</dbReference>
<organism evidence="2 3">
    <name type="scientific">Curtobacterium pusillum</name>
    <dbReference type="NCBI Taxonomy" id="69373"/>
    <lineage>
        <taxon>Bacteria</taxon>
        <taxon>Bacillati</taxon>
        <taxon>Actinomycetota</taxon>
        <taxon>Actinomycetes</taxon>
        <taxon>Micrococcales</taxon>
        <taxon>Microbacteriaceae</taxon>
        <taxon>Curtobacterium</taxon>
    </lineage>
</organism>